<keyword evidence="1" id="KW-0808">Transferase</keyword>
<evidence type="ECO:0000313" key="1">
    <source>
        <dbReference type="EMBL" id="MFD2614797.1"/>
    </source>
</evidence>
<dbReference type="Pfam" id="PF13489">
    <property type="entry name" value="Methyltransf_23"/>
    <property type="match status" value="1"/>
</dbReference>
<comment type="caution">
    <text evidence="1">The sequence shown here is derived from an EMBL/GenBank/DDBJ whole genome shotgun (WGS) entry which is preliminary data.</text>
</comment>
<dbReference type="SUPFAM" id="SSF53335">
    <property type="entry name" value="S-adenosyl-L-methionine-dependent methyltransferases"/>
    <property type="match status" value="1"/>
</dbReference>
<keyword evidence="1" id="KW-0489">Methyltransferase</keyword>
<protein>
    <submittedName>
        <fullName evidence="1">Class I SAM-dependent methyltransferase</fullName>
        <ecNumber evidence="1">2.1.-.-</ecNumber>
    </submittedName>
</protein>
<proteinExistence type="predicted"/>
<dbReference type="CDD" id="cd02440">
    <property type="entry name" value="AdoMet_MTases"/>
    <property type="match status" value="1"/>
</dbReference>
<gene>
    <name evidence="1" type="ORF">ACFSUF_20490</name>
</gene>
<sequence>MTYNDTFFRTQATGSKRSSIEIVPFVMNLLPVKTVLDIGCGTGTWLSTFTEEGVLEVTGVDGDYVDTSLLAIPEERFIRYDLTHSLELGTTFDLVVSLEVAEHLSEEYASAFVQTLVRHGDVILFSAAIPFQGGRHHVNEQWQGYWAKLFAEHDYIPVDCIRKPMWENENVQWWYAQNTFVYVKRSRLHELPLLEQQHLLNPQPILNMVHPKLYLMLSGDFYGKDGYQDGSILKEFTPRI</sequence>
<name>A0ABW5PKB4_9BACL</name>
<dbReference type="PANTHER" id="PTHR43464:SF83">
    <property type="entry name" value="MALONYL-[ACYL-CARRIER PROTEIN] O-METHYLTRANSFERASE"/>
    <property type="match status" value="1"/>
</dbReference>
<accession>A0ABW5PKB4</accession>
<dbReference type="EC" id="2.1.-.-" evidence="1"/>
<dbReference type="RefSeq" id="WP_377606061.1">
    <property type="nucleotide sequence ID" value="NZ_JBHUME010000014.1"/>
</dbReference>
<reference evidence="2" key="1">
    <citation type="journal article" date="2019" name="Int. J. Syst. Evol. Microbiol.">
        <title>The Global Catalogue of Microorganisms (GCM) 10K type strain sequencing project: providing services to taxonomists for standard genome sequencing and annotation.</title>
        <authorList>
            <consortium name="The Broad Institute Genomics Platform"/>
            <consortium name="The Broad Institute Genome Sequencing Center for Infectious Disease"/>
            <person name="Wu L."/>
            <person name="Ma J."/>
        </authorList>
    </citation>
    <scope>NUCLEOTIDE SEQUENCE [LARGE SCALE GENOMIC DNA]</scope>
    <source>
        <strain evidence="2">KCTC 3950</strain>
    </source>
</reference>
<dbReference type="GO" id="GO:0008168">
    <property type="term" value="F:methyltransferase activity"/>
    <property type="evidence" value="ECO:0007669"/>
    <property type="project" value="UniProtKB-KW"/>
</dbReference>
<dbReference type="GO" id="GO:0032259">
    <property type="term" value="P:methylation"/>
    <property type="evidence" value="ECO:0007669"/>
    <property type="project" value="UniProtKB-KW"/>
</dbReference>
<dbReference type="Gene3D" id="3.40.50.150">
    <property type="entry name" value="Vaccinia Virus protein VP39"/>
    <property type="match status" value="1"/>
</dbReference>
<keyword evidence="2" id="KW-1185">Reference proteome</keyword>
<dbReference type="Proteomes" id="UP001597541">
    <property type="component" value="Unassembled WGS sequence"/>
</dbReference>
<dbReference type="PANTHER" id="PTHR43464">
    <property type="entry name" value="METHYLTRANSFERASE"/>
    <property type="match status" value="1"/>
</dbReference>
<organism evidence="1 2">
    <name type="scientific">Paenibacillus gansuensis</name>
    <dbReference type="NCBI Taxonomy" id="306542"/>
    <lineage>
        <taxon>Bacteria</taxon>
        <taxon>Bacillati</taxon>
        <taxon>Bacillota</taxon>
        <taxon>Bacilli</taxon>
        <taxon>Bacillales</taxon>
        <taxon>Paenibacillaceae</taxon>
        <taxon>Paenibacillus</taxon>
    </lineage>
</organism>
<evidence type="ECO:0000313" key="2">
    <source>
        <dbReference type="Proteomes" id="UP001597541"/>
    </source>
</evidence>
<dbReference type="InterPro" id="IPR029063">
    <property type="entry name" value="SAM-dependent_MTases_sf"/>
</dbReference>
<dbReference type="EMBL" id="JBHUME010000014">
    <property type="protein sequence ID" value="MFD2614797.1"/>
    <property type="molecule type" value="Genomic_DNA"/>
</dbReference>